<feature type="chain" id="PRO_5010320656" evidence="5">
    <location>
        <begin position="24"/>
        <end position="124"/>
    </location>
</feature>
<evidence type="ECO:0000313" key="6">
    <source>
        <dbReference type="Proteomes" id="UP001652624"/>
    </source>
</evidence>
<dbReference type="PANTHER" id="PTHR28676:SF1">
    <property type="entry name" value="ALK AND LTK LIGAND 1"/>
    <property type="match status" value="1"/>
</dbReference>
<sequence>MLLAKPRALLPALLLLELALCTAETLGRPGGHRGTQEHKPWLLRVRRTLWAPSASRSSEILPTDLSLKDKFIKHLTGPVTFSAKCRKYFHRLYYNTRDCTTPAYYKRCARLLTRLAMNPLCSHT</sequence>
<evidence type="ECO:0000256" key="4">
    <source>
        <dbReference type="ARBA" id="ARBA00033741"/>
    </source>
</evidence>
<dbReference type="GO" id="GO:0030971">
    <property type="term" value="F:receptor tyrosine kinase binding"/>
    <property type="evidence" value="ECO:0007669"/>
    <property type="project" value="InterPro"/>
</dbReference>
<dbReference type="Proteomes" id="UP001652624">
    <property type="component" value="Chromosome 1"/>
</dbReference>
<keyword evidence="6" id="KW-1185">Reference proteome</keyword>
<dbReference type="InParanoid" id="A0A1S2Z9V8"/>
<name>A0A1S2Z9V8_ERIEU</name>
<dbReference type="GO" id="GO:0005125">
    <property type="term" value="F:cytokine activity"/>
    <property type="evidence" value="ECO:0007669"/>
    <property type="project" value="UniProtKB-ARBA"/>
</dbReference>
<dbReference type="GO" id="GO:0070374">
    <property type="term" value="P:positive regulation of ERK1 and ERK2 cascade"/>
    <property type="evidence" value="ECO:0007669"/>
    <property type="project" value="TreeGrafter"/>
</dbReference>
<dbReference type="CTD" id="389658"/>
<feature type="signal peptide" evidence="5">
    <location>
        <begin position="1"/>
        <end position="23"/>
    </location>
</feature>
<dbReference type="GO" id="GO:0005576">
    <property type="term" value="C:extracellular region"/>
    <property type="evidence" value="ECO:0007669"/>
    <property type="project" value="UniProtKB-SubCell"/>
</dbReference>
<dbReference type="GO" id="GO:0070378">
    <property type="term" value="P:positive regulation of ERK5 cascade"/>
    <property type="evidence" value="ECO:0007669"/>
    <property type="project" value="TreeGrafter"/>
</dbReference>
<dbReference type="AlphaFoldDB" id="A0A1S2Z9V8"/>
<evidence type="ECO:0000256" key="1">
    <source>
        <dbReference type="ARBA" id="ARBA00004613"/>
    </source>
</evidence>
<dbReference type="Pfam" id="PF15129">
    <property type="entry name" value="ALKL1_2"/>
    <property type="match status" value="1"/>
</dbReference>
<evidence type="ECO:0000313" key="7">
    <source>
        <dbReference type="RefSeq" id="XP_007516111.1"/>
    </source>
</evidence>
<dbReference type="InterPro" id="IPR029364">
    <property type="entry name" value="ALKL1/2"/>
</dbReference>
<protein>
    <submittedName>
        <fullName evidence="7">ALK and LTK ligand 1</fullName>
    </submittedName>
</protein>
<organism evidence="6 7">
    <name type="scientific">Erinaceus europaeus</name>
    <name type="common">Western European hedgehog</name>
    <dbReference type="NCBI Taxonomy" id="9365"/>
    <lineage>
        <taxon>Eukaryota</taxon>
        <taxon>Metazoa</taxon>
        <taxon>Chordata</taxon>
        <taxon>Craniata</taxon>
        <taxon>Vertebrata</taxon>
        <taxon>Euteleostomi</taxon>
        <taxon>Mammalia</taxon>
        <taxon>Eutheria</taxon>
        <taxon>Laurasiatheria</taxon>
        <taxon>Eulipotyphla</taxon>
        <taxon>Erinaceidae</taxon>
        <taxon>Erinaceinae</taxon>
        <taxon>Erinaceus</taxon>
    </lineage>
</organism>
<evidence type="ECO:0000256" key="5">
    <source>
        <dbReference type="SAM" id="SignalP"/>
    </source>
</evidence>
<evidence type="ECO:0000256" key="2">
    <source>
        <dbReference type="ARBA" id="ARBA00022525"/>
    </source>
</evidence>
<evidence type="ECO:0000256" key="3">
    <source>
        <dbReference type="ARBA" id="ARBA00022729"/>
    </source>
</evidence>
<dbReference type="OrthoDB" id="9807651at2759"/>
<dbReference type="eggNOG" id="ENOG502RZG1">
    <property type="taxonomic scope" value="Eukaryota"/>
</dbReference>
<comment type="subcellular location">
    <subcellularLocation>
        <location evidence="1">Secreted</location>
    </subcellularLocation>
</comment>
<reference evidence="7" key="2">
    <citation type="submission" date="2025-08" db="UniProtKB">
        <authorList>
            <consortium name="RefSeq"/>
        </authorList>
    </citation>
    <scope>IDENTIFICATION</scope>
</reference>
<dbReference type="GeneID" id="103107273"/>
<accession>A0A1S2Z9V8</accession>
<dbReference type="GO" id="GO:0030298">
    <property type="term" value="F:receptor signaling protein tyrosine kinase activator activity"/>
    <property type="evidence" value="ECO:0007669"/>
    <property type="project" value="InterPro"/>
</dbReference>
<dbReference type="RefSeq" id="XP_007516111.1">
    <property type="nucleotide sequence ID" value="XM_007516049.2"/>
</dbReference>
<dbReference type="STRING" id="9365.ENSEEUP00000003862"/>
<proteinExistence type="inferred from homology"/>
<reference evidence="6" key="1">
    <citation type="submission" date="2025-05" db="UniProtKB">
        <authorList>
            <consortium name="RefSeq"/>
        </authorList>
    </citation>
    <scope>NUCLEOTIDE SEQUENCE [LARGE SCALE GENOMIC DNA]</scope>
</reference>
<keyword evidence="3 5" id="KW-0732">Signal</keyword>
<gene>
    <name evidence="7" type="primary">ALKAL1</name>
</gene>
<comment type="similarity">
    <text evidence="4">Belongs to the ALKAL family.</text>
</comment>
<keyword evidence="2" id="KW-0964">Secreted</keyword>
<dbReference type="PANTHER" id="PTHR28676">
    <property type="entry name" value="ALK AND LTK LIGAND 2-RELATED"/>
    <property type="match status" value="1"/>
</dbReference>